<name>A0A1Y1UW60_9FUNG</name>
<keyword evidence="1" id="KW-0732">Signal</keyword>
<feature type="chain" id="PRO_5012123959" evidence="1">
    <location>
        <begin position="24"/>
        <end position="1267"/>
    </location>
</feature>
<evidence type="ECO:0000313" key="2">
    <source>
        <dbReference type="EMBL" id="ORX42276.1"/>
    </source>
</evidence>
<comment type="caution">
    <text evidence="2">The sequence shown here is derived from an EMBL/GenBank/DDBJ whole genome shotgun (WGS) entry which is preliminary data.</text>
</comment>
<accession>A0A1Y1UW60</accession>
<dbReference type="AlphaFoldDB" id="A0A1Y1UW60"/>
<proteinExistence type="predicted"/>
<reference evidence="2 3" key="1">
    <citation type="submission" date="2016-08" db="EMBL/GenBank/DDBJ databases">
        <title>Genomes of anaerobic fungi encode conserved fungal cellulosomes for biomass hydrolysis.</title>
        <authorList>
            <consortium name="DOE Joint Genome Institute"/>
            <person name="Haitjema C.H."/>
            <person name="Gilmore S.P."/>
            <person name="Henske J.K."/>
            <person name="Solomon K.V."/>
            <person name="De Groot R."/>
            <person name="Kuo A."/>
            <person name="Mondo S.J."/>
            <person name="Salamov A.A."/>
            <person name="Labutti K."/>
            <person name="Zhao Z."/>
            <person name="Chiniquy J."/>
            <person name="Barry K."/>
            <person name="Brewer H.M."/>
            <person name="Purvine S.O."/>
            <person name="Wright A.T."/>
            <person name="Boxma B."/>
            <person name="Van Alen T."/>
            <person name="Hackstein J.H."/>
            <person name="Baker S.E."/>
            <person name="Grigoriev I.V."/>
            <person name="O'Malley M.A."/>
        </authorList>
    </citation>
    <scope>NUCLEOTIDE SEQUENCE [LARGE SCALE GENOMIC DNA]</scope>
    <source>
        <strain evidence="3">finn</strain>
    </source>
</reference>
<dbReference type="EMBL" id="MCFH01000067">
    <property type="protein sequence ID" value="ORX42276.1"/>
    <property type="molecule type" value="Genomic_DNA"/>
</dbReference>
<protein>
    <submittedName>
        <fullName evidence="2">Uncharacterized protein</fullName>
    </submittedName>
</protein>
<reference evidence="2 3" key="2">
    <citation type="submission" date="2016-08" db="EMBL/GenBank/DDBJ databases">
        <title>Pervasive Adenine N6-methylation of Active Genes in Fungi.</title>
        <authorList>
            <consortium name="DOE Joint Genome Institute"/>
            <person name="Mondo S.J."/>
            <person name="Dannebaum R.O."/>
            <person name="Kuo R.C."/>
            <person name="Labutti K."/>
            <person name="Haridas S."/>
            <person name="Kuo A."/>
            <person name="Salamov A."/>
            <person name="Ahrendt S.R."/>
            <person name="Lipzen A."/>
            <person name="Sullivan W."/>
            <person name="Andreopoulos W.B."/>
            <person name="Clum A."/>
            <person name="Lindquist E."/>
            <person name="Daum C."/>
            <person name="Ramamoorthy G.K."/>
            <person name="Gryganskyi A."/>
            <person name="Culley D."/>
            <person name="Magnuson J.K."/>
            <person name="James T.Y."/>
            <person name="O'Malley M.A."/>
            <person name="Stajich J.E."/>
            <person name="Spatafora J.W."/>
            <person name="Visel A."/>
            <person name="Grigoriev I.V."/>
        </authorList>
    </citation>
    <scope>NUCLEOTIDE SEQUENCE [LARGE SCALE GENOMIC DNA]</scope>
    <source>
        <strain evidence="3">finn</strain>
    </source>
</reference>
<dbReference type="STRING" id="1754191.A0A1Y1UW60"/>
<evidence type="ECO:0000313" key="3">
    <source>
        <dbReference type="Proteomes" id="UP000193719"/>
    </source>
</evidence>
<feature type="signal peptide" evidence="1">
    <location>
        <begin position="1"/>
        <end position="23"/>
    </location>
</feature>
<dbReference type="Proteomes" id="UP000193719">
    <property type="component" value="Unassembled WGS sequence"/>
</dbReference>
<keyword evidence="3" id="KW-1185">Reference proteome</keyword>
<gene>
    <name evidence="2" type="ORF">BCR36DRAFT_416175</name>
</gene>
<evidence type="ECO:0000256" key="1">
    <source>
        <dbReference type="SAM" id="SignalP"/>
    </source>
</evidence>
<organism evidence="2 3">
    <name type="scientific">Piromyces finnis</name>
    <dbReference type="NCBI Taxonomy" id="1754191"/>
    <lineage>
        <taxon>Eukaryota</taxon>
        <taxon>Fungi</taxon>
        <taxon>Fungi incertae sedis</taxon>
        <taxon>Chytridiomycota</taxon>
        <taxon>Chytridiomycota incertae sedis</taxon>
        <taxon>Neocallimastigomycetes</taxon>
        <taxon>Neocallimastigales</taxon>
        <taxon>Neocallimastigaceae</taxon>
        <taxon>Piromyces</taxon>
    </lineage>
</organism>
<sequence length="1267" mass="147130">MIINYFIKILSFLLFFGIHGSSGNVNKEEYYGNLVFYGRGQGKLANYWNDVEEIKHSTNVKIFFPGSNETFEYTNINEISLKNLPLAILLPGRKKETFSEIEFFIPSNNNTSNISLSKYHKIKSEMKVIPLPVTELISEQYTCKSIGLPCSDLENYNFEKNSSEWLAKVDLRIYIKSENFHGKNNNNEKQSYYQIENFNSPTQTWSECTGDIISSNFNDSTSTTLYNSFVIRNYGTMPIYLLLSNTIFLRKEPTYIVRQGIIQPPFYTNWNGTKVEKGSRNETLSSNFNNTMNNNNFITIYSKKEFFSYIKKGISAPPEALSLRIRLKKQSNFYLKINNKKSFDLNKLFFNPRNCKLPLEEDVELLMDTRSLSFINSKNTINNDVNSYWFIGIANGNFAYLKNPFNLKNQNGKGKEEILLLYDFIIHHTFPNSTSSYSKVKLNEYGIDCDISLQNHENWENSKMIKQWPDDIALKTFYLSKYKYNIKNPYSKYKDGYHLIKDTNKFIKCNHGNCEIIHGYGYFIDASSEKTNQLIYCNNGDCEITTKDHGIFINSRDNSAIRCIDSLCSTILLSNSCLFNKFDIIQDLSNNIKICDGIKELTFNKNNEKYYYPKQNINASFTFPIIEQGNDIILLVIDEYSITQYYDYTEKICINGDYERDYECNVSGTSIYSCSDNHSSCKVDYAPKCNPKDKNPTKNCHGYYLADFDNKTKKGTLYNCTYNNDSDKVICKNEQVTRVPIGYFMVTDEYVKKTIPFIKCDGYYCKGMGSEDINIICNSLGDLISAKSNEIYICINDNTMVSFSSEKVYIIIPNIKDNIFGNTIYKNYSIFEISQYSMLLLTDPRQLYIYSTEVQKSLISLTFDQNHRVVIEKLNITDILPFKSKGENYGTMIEDLTNNFSEDELEETFLLHCIYGECFNVSGYLKYNIPGNKTKIAECNEFCSLYQGSKECNEKNSGMTFYDSNTQKFMICIRYENDQLTNNYASKEIVSGSRLSYYLNFSGKENIFYNLYISNKDGSIISKNNKDGYIIYNVDNDGKNKLLTCNNYNCYKKNISGYLMDIINLDEDNNMVYCEDECQIVPKYNGYYLNSNFDYGVFKCESFQCKFIEEEDIDEKCYTNYYEIILDEDNFQYCHNLTLIDFFDEELYFPLMMNIKSSSFPSSIVSGSDVIIVKKEKYSVHHYINKEKDICINNSNHTLDGTCNNNISEKYYCPNYNESCSSQFSNIYITNLNNFNDNGYTITSGIKSYTLFKFKCINIFICTQYDE</sequence>